<accession>A0A0B7IF66</accession>
<sequence>MTTTHIPFEEIRFFSSFISDYILEKKTLRNLYHRFPTLDNFKSQIKEKHENYSALVKFL</sequence>
<dbReference type="AlphaFoldDB" id="A0A0B7IF66"/>
<gene>
    <name evidence="1" type="ORF">CCAN11_2170002</name>
</gene>
<dbReference type="Proteomes" id="UP000039370">
    <property type="component" value="Unassembled WGS sequence"/>
</dbReference>
<proteinExistence type="predicted"/>
<protein>
    <submittedName>
        <fullName evidence="1">Uncharacterized protein</fullName>
    </submittedName>
</protein>
<evidence type="ECO:0000313" key="2">
    <source>
        <dbReference type="Proteomes" id="UP000039370"/>
    </source>
</evidence>
<dbReference type="EMBL" id="CDOK01000132">
    <property type="protein sequence ID" value="CEN50561.1"/>
    <property type="molecule type" value="Genomic_DNA"/>
</dbReference>
<organism evidence="1 2">
    <name type="scientific">Capnocytophaga canimorsus</name>
    <dbReference type="NCBI Taxonomy" id="28188"/>
    <lineage>
        <taxon>Bacteria</taxon>
        <taxon>Pseudomonadati</taxon>
        <taxon>Bacteroidota</taxon>
        <taxon>Flavobacteriia</taxon>
        <taxon>Flavobacteriales</taxon>
        <taxon>Flavobacteriaceae</taxon>
        <taxon>Capnocytophaga</taxon>
    </lineage>
</organism>
<evidence type="ECO:0000313" key="1">
    <source>
        <dbReference type="EMBL" id="CEN50561.1"/>
    </source>
</evidence>
<reference evidence="2" key="1">
    <citation type="submission" date="2015-01" db="EMBL/GenBank/DDBJ databases">
        <authorList>
            <person name="MANFREDI Pablo"/>
        </authorList>
    </citation>
    <scope>NUCLEOTIDE SEQUENCE [LARGE SCALE GENOMIC DNA]</scope>
    <source>
        <strain evidence="2">Cc11</strain>
    </source>
</reference>
<name>A0A0B7IF66_9FLAO</name>